<evidence type="ECO:0000256" key="8">
    <source>
        <dbReference type="ARBA" id="ARBA00025046"/>
    </source>
</evidence>
<evidence type="ECO:0000313" key="16">
    <source>
        <dbReference type="Proteomes" id="UP000004756"/>
    </source>
</evidence>
<keyword evidence="15" id="KW-0808">Transferase</keyword>
<dbReference type="HOGENOM" id="CLU_072626_3_1_9"/>
<dbReference type="Pfam" id="PF03737">
    <property type="entry name" value="RraA-like"/>
    <property type="match status" value="1"/>
</dbReference>
<dbReference type="AlphaFoldDB" id="C0D8U1"/>
<name>C0D8U1_9FIRM</name>
<dbReference type="GO" id="GO:0008948">
    <property type="term" value="F:oxaloacetate decarboxylase activity"/>
    <property type="evidence" value="ECO:0007669"/>
    <property type="project" value="UniProtKB-EC"/>
</dbReference>
<keyword evidence="14" id="KW-0175">Coiled coil</keyword>
<comment type="cofactor">
    <cofactor evidence="2">
        <name>a divalent metal cation</name>
        <dbReference type="ChEBI" id="CHEBI:60240"/>
    </cofactor>
</comment>
<dbReference type="PANTHER" id="PTHR33254:SF4">
    <property type="entry name" value="4-HYDROXY-4-METHYL-2-OXOGLUTARATE ALDOLASE 3-RELATED"/>
    <property type="match status" value="1"/>
</dbReference>
<dbReference type="Proteomes" id="UP000004756">
    <property type="component" value="Unassembled WGS sequence"/>
</dbReference>
<evidence type="ECO:0000256" key="7">
    <source>
        <dbReference type="ARBA" id="ARBA00016549"/>
    </source>
</evidence>
<comment type="catalytic activity">
    <reaction evidence="1">
        <text>4-hydroxy-4-methyl-2-oxoglutarate = 2 pyruvate</text>
        <dbReference type="Rhea" id="RHEA:22748"/>
        <dbReference type="ChEBI" id="CHEBI:15361"/>
        <dbReference type="ChEBI" id="CHEBI:58276"/>
        <dbReference type="EC" id="4.1.3.17"/>
    </reaction>
</comment>
<evidence type="ECO:0000256" key="2">
    <source>
        <dbReference type="ARBA" id="ARBA00001968"/>
    </source>
</evidence>
<dbReference type="PANTHER" id="PTHR33254">
    <property type="entry name" value="4-HYDROXY-4-METHYL-2-OXOGLUTARATE ALDOLASE 3-RELATED"/>
    <property type="match status" value="1"/>
</dbReference>
<evidence type="ECO:0000256" key="6">
    <source>
        <dbReference type="ARBA" id="ARBA00012947"/>
    </source>
</evidence>
<organism evidence="15 16">
    <name type="scientific">[Clostridium] asparagiforme DSM 15981</name>
    <dbReference type="NCBI Taxonomy" id="518636"/>
    <lineage>
        <taxon>Bacteria</taxon>
        <taxon>Bacillati</taxon>
        <taxon>Bacillota</taxon>
        <taxon>Clostridia</taxon>
        <taxon>Lachnospirales</taxon>
        <taxon>Lachnospiraceae</taxon>
        <taxon>Enterocloster</taxon>
    </lineage>
</organism>
<dbReference type="InterPro" id="IPR036704">
    <property type="entry name" value="RraA/RraA-like_sf"/>
</dbReference>
<evidence type="ECO:0000313" key="15">
    <source>
        <dbReference type="EMBL" id="EEG52240.1"/>
    </source>
</evidence>
<feature type="coiled-coil region" evidence="14">
    <location>
        <begin position="174"/>
        <end position="201"/>
    </location>
</feature>
<accession>C0D8U1</accession>
<dbReference type="GO" id="GO:0008168">
    <property type="term" value="F:methyltransferase activity"/>
    <property type="evidence" value="ECO:0007669"/>
    <property type="project" value="UniProtKB-KW"/>
</dbReference>
<dbReference type="GO" id="GO:0047443">
    <property type="term" value="F:4-hydroxy-4-methyl-2-oxoglutarate aldolase activity"/>
    <property type="evidence" value="ECO:0007669"/>
    <property type="project" value="UniProtKB-EC"/>
</dbReference>
<protein>
    <recommendedName>
        <fullName evidence="7">Putative 4-hydroxy-4-methyl-2-oxoglutarate aldolase</fullName>
        <ecNumber evidence="6">4.1.1.112</ecNumber>
        <ecNumber evidence="5">4.1.3.17</ecNumber>
    </recommendedName>
    <alternativeName>
        <fullName evidence="11">Oxaloacetate decarboxylase</fullName>
    </alternativeName>
    <alternativeName>
        <fullName evidence="9">Regulator of ribonuclease activity homolog</fullName>
    </alternativeName>
    <alternativeName>
        <fullName evidence="10">RraA-like protein</fullName>
    </alternativeName>
</protein>
<evidence type="ECO:0000256" key="13">
    <source>
        <dbReference type="PIRSR" id="PIRSR605493-1"/>
    </source>
</evidence>
<dbReference type="CDD" id="cd16841">
    <property type="entry name" value="RraA_family"/>
    <property type="match status" value="1"/>
</dbReference>
<keyword evidence="15" id="KW-0489">Methyltransferase</keyword>
<keyword evidence="13" id="KW-0479">Metal-binding</keyword>
<evidence type="ECO:0000256" key="1">
    <source>
        <dbReference type="ARBA" id="ARBA00001342"/>
    </source>
</evidence>
<reference evidence="15 16" key="2">
    <citation type="submission" date="2009-02" db="EMBL/GenBank/DDBJ databases">
        <title>Draft genome sequence of Clostridium asparagiforme (DSM 15981).</title>
        <authorList>
            <person name="Sudarsanam P."/>
            <person name="Ley R."/>
            <person name="Guruge J."/>
            <person name="Turnbaugh P.J."/>
            <person name="Mahowald M."/>
            <person name="Liep D."/>
            <person name="Gordon J."/>
        </authorList>
    </citation>
    <scope>NUCLEOTIDE SEQUENCE [LARGE SCALE GENOMIC DNA]</scope>
    <source>
        <strain evidence="15 16">DSM 15981</strain>
    </source>
</reference>
<reference evidence="15 16" key="1">
    <citation type="submission" date="2009-01" db="EMBL/GenBank/DDBJ databases">
        <authorList>
            <person name="Fulton L."/>
            <person name="Clifton S."/>
            <person name="Fulton B."/>
            <person name="Xu J."/>
            <person name="Minx P."/>
            <person name="Pepin K.H."/>
            <person name="Johnson M."/>
            <person name="Bhonagiri V."/>
            <person name="Nash W.E."/>
            <person name="Mardis E.R."/>
            <person name="Wilson R.K."/>
        </authorList>
    </citation>
    <scope>NUCLEOTIDE SEQUENCE [LARGE SCALE GENOMIC DNA]</scope>
    <source>
        <strain evidence="15 16">DSM 15981</strain>
    </source>
</reference>
<evidence type="ECO:0000256" key="11">
    <source>
        <dbReference type="ARBA" id="ARBA00032305"/>
    </source>
</evidence>
<dbReference type="Gene3D" id="3.50.30.40">
    <property type="entry name" value="Ribonuclease E inhibitor RraA/RraA-like"/>
    <property type="match status" value="1"/>
</dbReference>
<feature type="binding site" evidence="13">
    <location>
        <position position="115"/>
    </location>
    <ligand>
        <name>substrate</name>
    </ligand>
</feature>
<evidence type="ECO:0000256" key="4">
    <source>
        <dbReference type="ARBA" id="ARBA00011233"/>
    </source>
</evidence>
<sequence length="212" mass="22806">MKSEVRILEKERELFERLREFTVPELCDGAGVFSAMDYHIKPWIGRTKIVGRALTVKVPAGEGAIVSRAIELAGEGDVIVIAGQGVCQCSYWGDHRSLCARLQGAEGVVIDGAFRDLEGCEEAGFPVFARALTCGTAQKTGEGQINVPVSCAGVAVNPGDFIVGDVNGVCVIPRDQAETVLERAAKKVAAQKRTAEEMERTGKAITRIRMDQ</sequence>
<evidence type="ECO:0000256" key="9">
    <source>
        <dbReference type="ARBA" id="ARBA00029596"/>
    </source>
</evidence>
<dbReference type="EC" id="4.1.3.17" evidence="5"/>
<dbReference type="GO" id="GO:0046872">
    <property type="term" value="F:metal ion binding"/>
    <property type="evidence" value="ECO:0007669"/>
    <property type="project" value="UniProtKB-KW"/>
</dbReference>
<dbReference type="EC" id="4.1.1.112" evidence="6"/>
<evidence type="ECO:0000256" key="10">
    <source>
        <dbReference type="ARBA" id="ARBA00030169"/>
    </source>
</evidence>
<evidence type="ECO:0000256" key="14">
    <source>
        <dbReference type="SAM" id="Coils"/>
    </source>
</evidence>
<comment type="caution">
    <text evidence="15">The sequence shown here is derived from an EMBL/GenBank/DDBJ whole genome shotgun (WGS) entry which is preliminary data.</text>
</comment>
<evidence type="ECO:0000256" key="12">
    <source>
        <dbReference type="ARBA" id="ARBA00047973"/>
    </source>
</evidence>
<gene>
    <name evidence="15" type="ORF">CLOSTASPAR_05690</name>
</gene>
<dbReference type="InterPro" id="IPR005493">
    <property type="entry name" value="RraA/RraA-like"/>
</dbReference>
<dbReference type="EMBL" id="ACCJ01000465">
    <property type="protein sequence ID" value="EEG52240.1"/>
    <property type="molecule type" value="Genomic_DNA"/>
</dbReference>
<comment type="subunit">
    <text evidence="4">Homotrimer.</text>
</comment>
<feature type="binding site" evidence="13">
    <location>
        <position position="116"/>
    </location>
    <ligand>
        <name>Mg(2+)</name>
        <dbReference type="ChEBI" id="CHEBI:18420"/>
    </ligand>
</feature>
<dbReference type="SUPFAM" id="SSF89562">
    <property type="entry name" value="RraA-like"/>
    <property type="match status" value="1"/>
</dbReference>
<comment type="catalytic activity">
    <reaction evidence="12">
        <text>oxaloacetate + H(+) = pyruvate + CO2</text>
        <dbReference type="Rhea" id="RHEA:15641"/>
        <dbReference type="ChEBI" id="CHEBI:15361"/>
        <dbReference type="ChEBI" id="CHEBI:15378"/>
        <dbReference type="ChEBI" id="CHEBI:16452"/>
        <dbReference type="ChEBI" id="CHEBI:16526"/>
        <dbReference type="EC" id="4.1.1.112"/>
    </reaction>
</comment>
<keyword evidence="16" id="KW-1185">Reference proteome</keyword>
<keyword evidence="13" id="KW-0460">Magnesium</keyword>
<comment type="function">
    <text evidence="8">Catalyzes the aldol cleavage of 4-hydroxy-4-methyl-2-oxoglutarate (HMG) into 2 molecules of pyruvate. Also contains a secondary oxaloacetate (OAA) decarboxylase activity due to the common pyruvate enolate transition state formed following C-C bond cleavage in the retro-aldol and decarboxylation reactions.</text>
</comment>
<dbReference type="GO" id="GO:0032259">
    <property type="term" value="P:methylation"/>
    <property type="evidence" value="ECO:0007669"/>
    <property type="project" value="UniProtKB-KW"/>
</dbReference>
<comment type="cofactor">
    <cofactor evidence="13">
        <name>Mg(2+)</name>
        <dbReference type="ChEBI" id="CHEBI:18420"/>
    </cofactor>
</comment>
<proteinExistence type="inferred from homology"/>
<evidence type="ECO:0000256" key="3">
    <source>
        <dbReference type="ARBA" id="ARBA00008621"/>
    </source>
</evidence>
<evidence type="ECO:0000256" key="5">
    <source>
        <dbReference type="ARBA" id="ARBA00012213"/>
    </source>
</evidence>
<comment type="similarity">
    <text evidence="3">Belongs to the class II aldolase/RraA-like family.</text>
</comment>